<evidence type="ECO:0000256" key="3">
    <source>
        <dbReference type="ARBA" id="ARBA00022448"/>
    </source>
</evidence>
<evidence type="ECO:0000313" key="13">
    <source>
        <dbReference type="EMBL" id="HFK95909.1"/>
    </source>
</evidence>
<keyword evidence="6 11" id="KW-0812">Transmembrane</keyword>
<reference evidence="13" key="1">
    <citation type="journal article" date="2020" name="mSystems">
        <title>Genome- and Community-Level Interaction Insights into Carbon Utilization and Element Cycling Functions of Hydrothermarchaeota in Hydrothermal Sediment.</title>
        <authorList>
            <person name="Zhou Z."/>
            <person name="Liu Y."/>
            <person name="Xu W."/>
            <person name="Pan J."/>
            <person name="Luo Z.H."/>
            <person name="Li M."/>
        </authorList>
    </citation>
    <scope>NUCLEOTIDE SEQUENCE [LARGE SCALE GENOMIC DNA]</scope>
    <source>
        <strain evidence="13">SpSt-456</strain>
    </source>
</reference>
<feature type="compositionally biased region" description="Low complexity" evidence="10">
    <location>
        <begin position="144"/>
        <end position="158"/>
    </location>
</feature>
<dbReference type="InterPro" id="IPR003538">
    <property type="entry name" value="TonB"/>
</dbReference>
<evidence type="ECO:0000256" key="7">
    <source>
        <dbReference type="ARBA" id="ARBA00022927"/>
    </source>
</evidence>
<protein>
    <submittedName>
        <fullName evidence="13">Energy transducer TonB</fullName>
    </submittedName>
</protein>
<dbReference type="GO" id="GO:0031992">
    <property type="term" value="F:energy transducer activity"/>
    <property type="evidence" value="ECO:0007669"/>
    <property type="project" value="InterPro"/>
</dbReference>
<evidence type="ECO:0000256" key="11">
    <source>
        <dbReference type="SAM" id="Phobius"/>
    </source>
</evidence>
<evidence type="ECO:0000256" key="6">
    <source>
        <dbReference type="ARBA" id="ARBA00022692"/>
    </source>
</evidence>
<evidence type="ECO:0000256" key="5">
    <source>
        <dbReference type="ARBA" id="ARBA00022519"/>
    </source>
</evidence>
<keyword evidence="8 11" id="KW-1133">Transmembrane helix</keyword>
<evidence type="ECO:0000256" key="8">
    <source>
        <dbReference type="ARBA" id="ARBA00022989"/>
    </source>
</evidence>
<dbReference type="SUPFAM" id="SSF74653">
    <property type="entry name" value="TolA/TonB C-terminal domain"/>
    <property type="match status" value="1"/>
</dbReference>
<dbReference type="PROSITE" id="PS52015">
    <property type="entry name" value="TONB_CTD"/>
    <property type="match status" value="1"/>
</dbReference>
<dbReference type="GO" id="GO:0015031">
    <property type="term" value="P:protein transport"/>
    <property type="evidence" value="ECO:0007669"/>
    <property type="project" value="UniProtKB-KW"/>
</dbReference>
<dbReference type="PANTHER" id="PTHR33446">
    <property type="entry name" value="PROTEIN TONB-RELATED"/>
    <property type="match status" value="1"/>
</dbReference>
<proteinExistence type="inferred from homology"/>
<evidence type="ECO:0000256" key="9">
    <source>
        <dbReference type="ARBA" id="ARBA00023136"/>
    </source>
</evidence>
<keyword evidence="7" id="KW-0653">Protein transport</keyword>
<feature type="domain" description="TonB C-terminal" evidence="12">
    <location>
        <begin position="196"/>
        <end position="287"/>
    </location>
</feature>
<dbReference type="InterPro" id="IPR006260">
    <property type="entry name" value="TonB/TolA_C"/>
</dbReference>
<dbReference type="PRINTS" id="PR01374">
    <property type="entry name" value="TONBPROTEIN"/>
</dbReference>
<dbReference type="Gene3D" id="3.30.1150.10">
    <property type="match status" value="1"/>
</dbReference>
<keyword evidence="4" id="KW-1003">Cell membrane</keyword>
<organism evidence="13">
    <name type="scientific">Desulfacinum infernum</name>
    <dbReference type="NCBI Taxonomy" id="35837"/>
    <lineage>
        <taxon>Bacteria</taxon>
        <taxon>Pseudomonadati</taxon>
        <taxon>Thermodesulfobacteriota</taxon>
        <taxon>Syntrophobacteria</taxon>
        <taxon>Syntrophobacterales</taxon>
        <taxon>Syntrophobacteraceae</taxon>
        <taxon>Desulfacinum</taxon>
    </lineage>
</organism>
<keyword evidence="3" id="KW-0813">Transport</keyword>
<dbReference type="AlphaFoldDB" id="A0A831ZQG4"/>
<keyword evidence="9 11" id="KW-0472">Membrane</keyword>
<feature type="region of interest" description="Disordered" evidence="10">
    <location>
        <begin position="1"/>
        <end position="22"/>
    </location>
</feature>
<sequence length="287" mass="30948">MKSALSLSRKAEPGKDTPCAPAAPTAVVLSGGQQLSSDRSDRLFWSFVLLSILIHGVLLAGSPRWFERKPLQVIELDLLPPVAGKVREEPPKGEETRPLAPAPALAMPDVKPQPKEEPKRSEAVPQPKPLQRVELPQKPKKPRAAPAPLKEAPAPSAAETDPLPEEAGAPRPETFGIPQGKPASPTVNGTDDAVKLFLAQVRQRIDRFKHYPYVARRRQVEGRVTVRFVIHPDGTVAALQVVKSSASSLLDDAAVKAVQDAAPFPGFPRDVLAHPLAVEIGLVFELT</sequence>
<feature type="compositionally biased region" description="Low complexity" evidence="10">
    <location>
        <begin position="98"/>
        <end position="108"/>
    </location>
</feature>
<name>A0A831ZQG4_9BACT</name>
<dbReference type="GO" id="GO:0030288">
    <property type="term" value="C:outer membrane-bounded periplasmic space"/>
    <property type="evidence" value="ECO:0007669"/>
    <property type="project" value="InterPro"/>
</dbReference>
<dbReference type="PANTHER" id="PTHR33446:SF2">
    <property type="entry name" value="PROTEIN TONB"/>
    <property type="match status" value="1"/>
</dbReference>
<dbReference type="GO" id="GO:0015891">
    <property type="term" value="P:siderophore transport"/>
    <property type="evidence" value="ECO:0007669"/>
    <property type="project" value="InterPro"/>
</dbReference>
<dbReference type="InterPro" id="IPR037682">
    <property type="entry name" value="TonB_C"/>
</dbReference>
<dbReference type="GO" id="GO:0055085">
    <property type="term" value="P:transmembrane transport"/>
    <property type="evidence" value="ECO:0007669"/>
    <property type="project" value="InterPro"/>
</dbReference>
<evidence type="ECO:0000256" key="4">
    <source>
        <dbReference type="ARBA" id="ARBA00022475"/>
    </source>
</evidence>
<feature type="compositionally biased region" description="Basic and acidic residues" evidence="10">
    <location>
        <begin position="85"/>
        <end position="97"/>
    </location>
</feature>
<dbReference type="NCBIfam" id="TIGR01352">
    <property type="entry name" value="tonB_Cterm"/>
    <property type="match status" value="1"/>
</dbReference>
<feature type="transmembrane region" description="Helical" evidence="11">
    <location>
        <begin position="43"/>
        <end position="61"/>
    </location>
</feature>
<accession>A0A831ZQG4</accession>
<feature type="compositionally biased region" description="Basic and acidic residues" evidence="10">
    <location>
        <begin position="112"/>
        <end position="122"/>
    </location>
</feature>
<evidence type="ECO:0000259" key="12">
    <source>
        <dbReference type="PROSITE" id="PS52015"/>
    </source>
</evidence>
<dbReference type="GO" id="GO:0098797">
    <property type="term" value="C:plasma membrane protein complex"/>
    <property type="evidence" value="ECO:0007669"/>
    <property type="project" value="TreeGrafter"/>
</dbReference>
<dbReference type="EMBL" id="DSTK01000005">
    <property type="protein sequence ID" value="HFK95909.1"/>
    <property type="molecule type" value="Genomic_DNA"/>
</dbReference>
<gene>
    <name evidence="13" type="ORF">ENS06_01130</name>
</gene>
<evidence type="ECO:0000256" key="10">
    <source>
        <dbReference type="SAM" id="MobiDB-lite"/>
    </source>
</evidence>
<dbReference type="InterPro" id="IPR051045">
    <property type="entry name" value="TonB-dependent_transducer"/>
</dbReference>
<keyword evidence="5" id="KW-0997">Cell inner membrane</keyword>
<evidence type="ECO:0000256" key="1">
    <source>
        <dbReference type="ARBA" id="ARBA00004383"/>
    </source>
</evidence>
<comment type="similarity">
    <text evidence="2">Belongs to the TonB family.</text>
</comment>
<comment type="caution">
    <text evidence="13">The sequence shown here is derived from an EMBL/GenBank/DDBJ whole genome shotgun (WGS) entry which is preliminary data.</text>
</comment>
<evidence type="ECO:0000256" key="2">
    <source>
        <dbReference type="ARBA" id="ARBA00006555"/>
    </source>
</evidence>
<comment type="subcellular location">
    <subcellularLocation>
        <location evidence="1">Cell inner membrane</location>
        <topology evidence="1">Single-pass membrane protein</topology>
        <orientation evidence="1">Periplasmic side</orientation>
    </subcellularLocation>
</comment>
<feature type="region of interest" description="Disordered" evidence="10">
    <location>
        <begin position="85"/>
        <end position="188"/>
    </location>
</feature>
<dbReference type="Pfam" id="PF03544">
    <property type="entry name" value="TonB_C"/>
    <property type="match status" value="1"/>
</dbReference>